<proteinExistence type="predicted"/>
<dbReference type="Proteomes" id="UP001189429">
    <property type="component" value="Unassembled WGS sequence"/>
</dbReference>
<reference evidence="1" key="1">
    <citation type="submission" date="2023-10" db="EMBL/GenBank/DDBJ databases">
        <authorList>
            <person name="Chen Y."/>
            <person name="Shah S."/>
            <person name="Dougan E. K."/>
            <person name="Thang M."/>
            <person name="Chan C."/>
        </authorList>
    </citation>
    <scope>NUCLEOTIDE SEQUENCE [LARGE SCALE GENOMIC DNA]</scope>
</reference>
<evidence type="ECO:0000313" key="2">
    <source>
        <dbReference type="Proteomes" id="UP001189429"/>
    </source>
</evidence>
<organism evidence="1 2">
    <name type="scientific">Prorocentrum cordatum</name>
    <dbReference type="NCBI Taxonomy" id="2364126"/>
    <lineage>
        <taxon>Eukaryota</taxon>
        <taxon>Sar</taxon>
        <taxon>Alveolata</taxon>
        <taxon>Dinophyceae</taxon>
        <taxon>Prorocentrales</taxon>
        <taxon>Prorocentraceae</taxon>
        <taxon>Prorocentrum</taxon>
    </lineage>
</organism>
<evidence type="ECO:0000313" key="1">
    <source>
        <dbReference type="EMBL" id="CAK0904183.1"/>
    </source>
</evidence>
<keyword evidence="2" id="KW-1185">Reference proteome</keyword>
<comment type="caution">
    <text evidence="1">The sequence shown here is derived from an EMBL/GenBank/DDBJ whole genome shotgun (WGS) entry which is preliminary data.</text>
</comment>
<sequence length="138" mass="15170">MVNTLFHSWCHHFLRCTFPCTATAFAGEEPAAIFDGGGMGLCDSEGHWSSISIVDMHLCADRFYVKTHDTYVNALVRDVAFIPLECYVCGETVTRLFDQSQHSNTEDANGCKSMPCIGMDVRCRSGTIKANCLNSACS</sequence>
<name>A0ABN9XWD4_9DINO</name>
<dbReference type="EMBL" id="CAUYUJ010021367">
    <property type="protein sequence ID" value="CAK0904183.1"/>
    <property type="molecule type" value="Genomic_DNA"/>
</dbReference>
<accession>A0ABN9XWD4</accession>
<protein>
    <submittedName>
        <fullName evidence="1">Uncharacterized protein</fullName>
    </submittedName>
</protein>
<gene>
    <name evidence="1" type="ORF">PCOR1329_LOCUS80289</name>
</gene>